<gene>
    <name evidence="7" type="ORF">AaV_318</name>
</gene>
<dbReference type="InterPro" id="IPR008181">
    <property type="entry name" value="dUTPase"/>
</dbReference>
<dbReference type="InterPro" id="IPR036157">
    <property type="entry name" value="dUTPase-like_sf"/>
</dbReference>
<dbReference type="PANTHER" id="PTHR11241">
    <property type="entry name" value="DEOXYURIDINE 5'-TRIPHOSPHATE NUCLEOTIDOHYDROLASE"/>
    <property type="match status" value="1"/>
</dbReference>
<evidence type="ECO:0000313" key="7">
    <source>
        <dbReference type="EMBL" id="AII16944.1"/>
    </source>
</evidence>
<comment type="similarity">
    <text evidence="2">Belongs to the dUTPase family.</text>
</comment>
<dbReference type="OrthoDB" id="26533at10239"/>
<dbReference type="EC" id="3.6.1.23" evidence="3"/>
<dbReference type="InterPro" id="IPR029054">
    <property type="entry name" value="dUTPase-like"/>
</dbReference>
<reference evidence="7 8" key="1">
    <citation type="journal article" date="2014" name="Virology">
        <title>Genome of brown tide virus (AaV), the little giant of the Megaviridae, elucidates NCLDV genome expansion and host-virus coevolution.</title>
        <authorList>
            <person name="Moniruzzaman M."/>
            <person name="LeCleir G.R."/>
            <person name="Brown C.M."/>
            <person name="Gobler C.J."/>
            <person name="Bidle K.D."/>
            <person name="Wilson W.H."/>
            <person name="Wilhelm S.W."/>
        </authorList>
    </citation>
    <scope>NUCLEOTIDE SEQUENCE [LARGE SCALE GENOMIC DNA]</scope>
    <source>
        <strain evidence="7">BtV-01</strain>
    </source>
</reference>
<evidence type="ECO:0000256" key="5">
    <source>
        <dbReference type="ARBA" id="ARBA00023080"/>
    </source>
</evidence>
<dbReference type="SUPFAM" id="SSF51283">
    <property type="entry name" value="dUTPase-like"/>
    <property type="match status" value="1"/>
</dbReference>
<evidence type="ECO:0000313" key="8">
    <source>
        <dbReference type="Proteomes" id="UP000028667"/>
    </source>
</evidence>
<evidence type="ECO:0000256" key="3">
    <source>
        <dbReference type="ARBA" id="ARBA00012379"/>
    </source>
</evidence>
<dbReference type="EMBL" id="KJ645900">
    <property type="protein sequence ID" value="AII16944.1"/>
    <property type="molecule type" value="Genomic_DNA"/>
</dbReference>
<dbReference type="GO" id="GO:0006226">
    <property type="term" value="P:dUMP biosynthetic process"/>
    <property type="evidence" value="ECO:0007669"/>
    <property type="project" value="InterPro"/>
</dbReference>
<evidence type="ECO:0000256" key="2">
    <source>
        <dbReference type="ARBA" id="ARBA00006581"/>
    </source>
</evidence>
<dbReference type="Pfam" id="PF00692">
    <property type="entry name" value="dUTPase"/>
    <property type="match status" value="1"/>
</dbReference>
<protein>
    <recommendedName>
        <fullName evidence="3">dUTP diphosphatase</fullName>
        <ecNumber evidence="3">3.6.1.23</ecNumber>
    </recommendedName>
</protein>
<evidence type="ECO:0000256" key="4">
    <source>
        <dbReference type="ARBA" id="ARBA00022801"/>
    </source>
</evidence>
<dbReference type="GO" id="GO:0004170">
    <property type="term" value="F:dUTP diphosphatase activity"/>
    <property type="evidence" value="ECO:0007669"/>
    <property type="project" value="UniProtKB-EC"/>
</dbReference>
<evidence type="ECO:0000259" key="6">
    <source>
        <dbReference type="Pfam" id="PF00692"/>
    </source>
</evidence>
<dbReference type="Proteomes" id="UP000028667">
    <property type="component" value="Segment"/>
</dbReference>
<dbReference type="GO" id="GO:0046081">
    <property type="term" value="P:dUTP catabolic process"/>
    <property type="evidence" value="ECO:0007669"/>
    <property type="project" value="InterPro"/>
</dbReference>
<proteinExistence type="inferred from homology"/>
<organism evidence="7 8">
    <name type="scientific">Aureococcus anophagefferens virus</name>
    <dbReference type="NCBI Taxonomy" id="1474867"/>
    <lineage>
        <taxon>Viruses</taxon>
        <taxon>Varidnaviria</taxon>
        <taxon>Bamfordvirae</taxon>
        <taxon>Nucleocytoviricota</taxon>
        <taxon>Megaviricetes</taxon>
        <taxon>Imitervirales</taxon>
        <taxon>Schizomimiviridae</taxon>
        <taxon>Kratosvirus</taxon>
        <taxon>Kratosvirus quantuckense</taxon>
    </lineage>
</organism>
<name>A0A076FFC9_9VIRU</name>
<dbReference type="RefSeq" id="YP_009052392.1">
    <property type="nucleotide sequence ID" value="NC_024697.1"/>
</dbReference>
<comment type="function">
    <text evidence="1">This enzyme is involved in nucleotide metabolism: it produces dUMP, the immediate precursor of thymidine nucleotides and it decreases the intracellular concentration of dUTP so that uracil cannot be incorporated into DNA.</text>
</comment>
<keyword evidence="4 7" id="KW-0378">Hydrolase</keyword>
<sequence length="169" mass="18886">MFLKIKAITDFTYNYFKFVANESATESGLDLVTPQTTIVPPKAIGFKIKLGLKCEPSFEDGLVRGFYLYPRSSMGSKTPLRLANSVGIIDFSYRGEIMAVVDNISDEEFKVEQGVRLFQLCSPDLSPIKFKLLTDDEELSSTDRGEGGFGSTGIEVEYKLPKQIQKLFD</sequence>
<evidence type="ECO:0000256" key="1">
    <source>
        <dbReference type="ARBA" id="ARBA00003495"/>
    </source>
</evidence>
<feature type="domain" description="dUTPase-like" evidence="6">
    <location>
        <begin position="16"/>
        <end position="153"/>
    </location>
</feature>
<dbReference type="GO" id="GO:0000287">
    <property type="term" value="F:magnesium ion binding"/>
    <property type="evidence" value="ECO:0007669"/>
    <property type="project" value="InterPro"/>
</dbReference>
<dbReference type="GeneID" id="20041523"/>
<dbReference type="PANTHER" id="PTHR11241:SF0">
    <property type="entry name" value="DEOXYURIDINE 5'-TRIPHOSPHATE NUCLEOTIDOHYDROLASE"/>
    <property type="match status" value="1"/>
</dbReference>
<dbReference type="Gene3D" id="2.70.40.10">
    <property type="match status" value="1"/>
</dbReference>
<accession>A0A076FFC9</accession>
<dbReference type="InterPro" id="IPR033704">
    <property type="entry name" value="dUTPase_trimeric"/>
</dbReference>
<keyword evidence="5" id="KW-0546">Nucleotide metabolism</keyword>
<dbReference type="KEGG" id="vg:20041523"/>
<keyword evidence="8" id="KW-1185">Reference proteome</keyword>
<dbReference type="CDD" id="cd07557">
    <property type="entry name" value="trimeric_dUTPase"/>
    <property type="match status" value="1"/>
</dbReference>